<dbReference type="InterPro" id="IPR012334">
    <property type="entry name" value="Pectin_lyas_fold"/>
</dbReference>
<feature type="domain" description="Right handed beta helix" evidence="3">
    <location>
        <begin position="441"/>
        <end position="581"/>
    </location>
</feature>
<proteinExistence type="predicted"/>
<dbReference type="STRING" id="756272.Plabr_4242"/>
<organism evidence="4 5">
    <name type="scientific">Rubinisphaera brasiliensis (strain ATCC 49424 / DSM 5305 / JCM 21570 / IAM 15109 / NBRC 103401 / IFAM 1448)</name>
    <name type="common">Planctomyces brasiliensis</name>
    <dbReference type="NCBI Taxonomy" id="756272"/>
    <lineage>
        <taxon>Bacteria</taxon>
        <taxon>Pseudomonadati</taxon>
        <taxon>Planctomycetota</taxon>
        <taxon>Planctomycetia</taxon>
        <taxon>Planctomycetales</taxon>
        <taxon>Planctomycetaceae</taxon>
        <taxon>Rubinisphaera</taxon>
    </lineage>
</organism>
<protein>
    <submittedName>
        <fullName evidence="4">Uncharacterized protein</fullName>
    </submittedName>
</protein>
<evidence type="ECO:0000313" key="4">
    <source>
        <dbReference type="EMBL" id="ADY61815.1"/>
    </source>
</evidence>
<name>F0SIW6_RUBBR</name>
<dbReference type="OrthoDB" id="245699at2"/>
<dbReference type="eggNOG" id="COG2911">
    <property type="taxonomic scope" value="Bacteria"/>
</dbReference>
<evidence type="ECO:0000313" key="5">
    <source>
        <dbReference type="Proteomes" id="UP000006860"/>
    </source>
</evidence>
<gene>
    <name evidence="4" type="ordered locus">Plabr_4242</name>
</gene>
<evidence type="ECO:0000256" key="1">
    <source>
        <dbReference type="SAM" id="SignalP"/>
    </source>
</evidence>
<dbReference type="Pfam" id="PF13229">
    <property type="entry name" value="Beta_helix"/>
    <property type="match status" value="1"/>
</dbReference>
<evidence type="ECO:0000259" key="2">
    <source>
        <dbReference type="Pfam" id="PF11924"/>
    </source>
</evidence>
<dbReference type="Proteomes" id="UP000006860">
    <property type="component" value="Chromosome"/>
</dbReference>
<keyword evidence="5" id="KW-1185">Reference proteome</keyword>
<feature type="signal peptide" evidence="1">
    <location>
        <begin position="1"/>
        <end position="29"/>
    </location>
</feature>
<accession>F0SIW6</accession>
<dbReference type="KEGG" id="pbs:Plabr_4242"/>
<dbReference type="InterPro" id="IPR038177">
    <property type="entry name" value="IAT_beta_sf"/>
</dbReference>
<dbReference type="HOGENOM" id="CLU_243526_0_0_0"/>
<dbReference type="Gene3D" id="2.160.20.10">
    <property type="entry name" value="Single-stranded right-handed beta-helix, Pectin lyase-like"/>
    <property type="match status" value="1"/>
</dbReference>
<dbReference type="InterPro" id="IPR006626">
    <property type="entry name" value="PbH1"/>
</dbReference>
<sequence length="1621" mass="167580">MPVQGQLFRALRSAALFSFMLALPATLPADEDAGMPPEGLPEPPIPTQTYVRQGTTQVDDTRFFRMMFGTYVGENAGLHDGYLSLEGQTGLFSSGGDRLFFVDTRLLLSDYTNAGANLGGGVRRYLSGPNVIVGANVYYDRWQAEYATFDQVGAGVELLGSDWSLRSNVYAPVGGQSKQYGPINAFVVPNGNDIFATTSYETALTGFDVEYGQLLRSTNHTDLSGYIGTYYYTGDGAGNDALGVRARGELEIGDATRLNLSLQNDSIFDTTLMFGAEISLFDRGERRYRGNTYSRMTERVQRQMKIATTTYAETADTGLDGFFVQQGATGSGAQADPFSLADLAANPNFGENDVAFLINNGGPIAGNFVLDDFGQQLVGSPDASGVATVVLPNGAILTQGGLGGRATLTGQVQFSTEGRVSGVDFNSPSVIPIFVDGLAAGQTATIDSVNILGSIDDGIQVQNSPGTVQFLAGTGGGLIQDVAGDGIQVIGSTDVLLDNVTFNNIGQNAIRTNYTGTFIGTGNTVINNPGFNGIYLTNNNNSTFQFENLTINGGGNGLYLGGFTGDFTVTGDAVFNNQVSTAILHPEAAAGNTSNLRFGALDIDREGGYGVALESHQGTFTVDGAATIDGTETIPVAIGILSTDSTTDFNFGSLEINDAGHGVAMDNHKGEFNVEGAAAIRGNKDNLVNLGILSEDSTTDFSFGSLEISNSGTAVALMNHDGDFNSDGLVNIQDYRIFGFQIEGGHTDVNIESLDIDGNVDSSGIGVALTNNAGDFIVQNNASLNQNRVGGILVTGGSGDISFGSLDITHDDFYEGYGVSLEGFNGNFNVDGDAVLTQTGRWGIQARNTNTEFTFGSLNVNNNSNFAVALDNHQGDFTVTGDADFVNPWQYGMLVKNSTSDVSFGTLSTSNTAQYGVALDGSTGSFNVDGAADFTNVGNFGFVSTGYGGGGDISFGSVDITGASQVGFSVNNGTGDVTVDEHLNVEAAVKGGEIANRTGDLSFGSISTKDAAETGVIFNNVDGSITVTDDVVVENTGTRLSWVRKGVGVSVNNTSGPVSFGGVDISGQGLVGLDYNNNSQGLTIQKAQGLSANTGNGAGVEGGVTVEGFAIAVSANNNTGDINIGNVDITGVGLDPEPWSPGNGVVITNNNGSVIVNGDTNITNTGNHGISLENITGDVGFGNIDLDTNTLMGVNLRNVSGDVNIDGDVDLEGPGGIGLNLQGIGGEVTITGDLDVDGATATSVNISNGPTSFTVEGDTVLQNSHQGLAVINSTTDLNFDNFGVVNTTANGLSLYNSTSNVNVTGEAVFNNTGANAILADGNSSGSFTFNSLEVENNWAIGVSLNNFTGDFTVNGDADFTDAGGTAFLSQGNSVGNYTFNNLDIAGSWTSGLALINHTGDLTVNENAQIVGGQNGIQIEGGSGDINFNELDIAGISSNGVSVYGGSKSFTASDVEIVSPGANGLLIQNTSSVIDIAQLEVTSPGANGVSMSLFSGDLTISGGTISGIQSGHQGIFRHDSGSNSSITLENMTFTTDQNDVFGMITLEHGNGGTVTLNNNSVEFADGSTGTIAYRLGSYGGGNNVDLFGEGNTSTNAVQPFFLDTLPDSFDGTVEIDGTNQPL</sequence>
<dbReference type="InterPro" id="IPR024519">
    <property type="entry name" value="IAT_beta"/>
</dbReference>
<feature type="domain" description="Inverse autotransporter beta-domain" evidence="2">
    <location>
        <begin position="97"/>
        <end position="235"/>
    </location>
</feature>
<feature type="chain" id="PRO_5003260421" evidence="1">
    <location>
        <begin position="30"/>
        <end position="1621"/>
    </location>
</feature>
<dbReference type="Pfam" id="PF11924">
    <property type="entry name" value="IAT_beta"/>
    <property type="match status" value="1"/>
</dbReference>
<dbReference type="SUPFAM" id="SSF51126">
    <property type="entry name" value="Pectin lyase-like"/>
    <property type="match status" value="1"/>
</dbReference>
<dbReference type="EMBL" id="CP002546">
    <property type="protein sequence ID" value="ADY61815.1"/>
    <property type="molecule type" value="Genomic_DNA"/>
</dbReference>
<dbReference type="Gene3D" id="2.40.160.160">
    <property type="entry name" value="Inverse autotransporter, beta-domain"/>
    <property type="match status" value="1"/>
</dbReference>
<reference evidence="5" key="1">
    <citation type="submission" date="2011-02" db="EMBL/GenBank/DDBJ databases">
        <title>The complete genome of Planctomyces brasiliensis DSM 5305.</title>
        <authorList>
            <person name="Lucas S."/>
            <person name="Copeland A."/>
            <person name="Lapidus A."/>
            <person name="Bruce D."/>
            <person name="Goodwin L."/>
            <person name="Pitluck S."/>
            <person name="Kyrpides N."/>
            <person name="Mavromatis K."/>
            <person name="Pagani I."/>
            <person name="Ivanova N."/>
            <person name="Ovchinnikova G."/>
            <person name="Lu M."/>
            <person name="Detter J.C."/>
            <person name="Han C."/>
            <person name="Land M."/>
            <person name="Hauser L."/>
            <person name="Markowitz V."/>
            <person name="Cheng J.-F."/>
            <person name="Hugenholtz P."/>
            <person name="Woyke T."/>
            <person name="Wu D."/>
            <person name="Tindall B."/>
            <person name="Pomrenke H.G."/>
            <person name="Brambilla E."/>
            <person name="Klenk H.-P."/>
            <person name="Eisen J.A."/>
        </authorList>
    </citation>
    <scope>NUCLEOTIDE SEQUENCE [LARGE SCALE GENOMIC DNA]</scope>
    <source>
        <strain evidence="5">ATCC 49424 / DSM 5305 / JCM 21570 / NBRC 103401 / IFAM 1448</strain>
    </source>
</reference>
<dbReference type="SMART" id="SM00710">
    <property type="entry name" value="PbH1"/>
    <property type="match status" value="14"/>
</dbReference>
<evidence type="ECO:0000259" key="3">
    <source>
        <dbReference type="Pfam" id="PF13229"/>
    </source>
</evidence>
<keyword evidence="1" id="KW-0732">Signal</keyword>
<dbReference type="InterPro" id="IPR039448">
    <property type="entry name" value="Beta_helix"/>
</dbReference>
<dbReference type="InterPro" id="IPR011050">
    <property type="entry name" value="Pectin_lyase_fold/virulence"/>
</dbReference>